<dbReference type="EMBL" id="PCXL01000011">
    <property type="protein sequence ID" value="PIR38291.1"/>
    <property type="molecule type" value="Genomic_DNA"/>
</dbReference>
<accession>A0A2H0QVH5</accession>
<dbReference type="AlphaFoldDB" id="A0A2H0QVH5"/>
<sequence>MLLLYAVVAHIPLLLPESLMRRLDRSDTWVAYHLGDHHLSRAPSGDVRFFIFHKFYFVKKMKCVTLSACMDVGKVLQRFAWLLVGIIVFPAFLIAAVIYPIWEEWGKSL</sequence>
<evidence type="ECO:0000313" key="2">
    <source>
        <dbReference type="EMBL" id="PIR38291.1"/>
    </source>
</evidence>
<comment type="caution">
    <text evidence="2">The sequence shown here is derived from an EMBL/GenBank/DDBJ whole genome shotgun (WGS) entry which is preliminary data.</text>
</comment>
<evidence type="ECO:0000256" key="1">
    <source>
        <dbReference type="SAM" id="Phobius"/>
    </source>
</evidence>
<proteinExistence type="predicted"/>
<reference evidence="2 3" key="1">
    <citation type="submission" date="2017-09" db="EMBL/GenBank/DDBJ databases">
        <title>Depth-based differentiation of microbial function through sediment-hosted aquifers and enrichment of novel symbionts in the deep terrestrial subsurface.</title>
        <authorList>
            <person name="Probst A.J."/>
            <person name="Ladd B."/>
            <person name="Jarett J.K."/>
            <person name="Geller-Mcgrath D.E."/>
            <person name="Sieber C.M."/>
            <person name="Emerson J.B."/>
            <person name="Anantharaman K."/>
            <person name="Thomas B.C."/>
            <person name="Malmstrom R."/>
            <person name="Stieglmeier M."/>
            <person name="Klingl A."/>
            <person name="Woyke T."/>
            <person name="Ryan C.M."/>
            <person name="Banfield J.F."/>
        </authorList>
    </citation>
    <scope>NUCLEOTIDE SEQUENCE [LARGE SCALE GENOMIC DNA]</scope>
    <source>
        <strain evidence="2">CG10_big_fil_rev_8_21_14_0_10_42_12</strain>
    </source>
</reference>
<keyword evidence="1" id="KW-0472">Membrane</keyword>
<organism evidence="2 3">
    <name type="scientific">Candidatus Zambryskibacteria bacterium CG10_big_fil_rev_8_21_14_0_10_42_12</name>
    <dbReference type="NCBI Taxonomy" id="1975115"/>
    <lineage>
        <taxon>Bacteria</taxon>
        <taxon>Candidatus Zambryskiibacteriota</taxon>
    </lineage>
</organism>
<dbReference type="Proteomes" id="UP000231333">
    <property type="component" value="Unassembled WGS sequence"/>
</dbReference>
<protein>
    <submittedName>
        <fullName evidence="2">Uncharacterized protein</fullName>
    </submittedName>
</protein>
<keyword evidence="1" id="KW-1133">Transmembrane helix</keyword>
<keyword evidence="1" id="KW-0812">Transmembrane</keyword>
<evidence type="ECO:0000313" key="3">
    <source>
        <dbReference type="Proteomes" id="UP000231333"/>
    </source>
</evidence>
<gene>
    <name evidence="2" type="ORF">COV34_01630</name>
</gene>
<name>A0A2H0QVH5_9BACT</name>
<feature type="transmembrane region" description="Helical" evidence="1">
    <location>
        <begin position="79"/>
        <end position="102"/>
    </location>
</feature>